<feature type="compositionally biased region" description="Polar residues" evidence="1">
    <location>
        <begin position="269"/>
        <end position="288"/>
    </location>
</feature>
<evidence type="ECO:0000313" key="2">
    <source>
        <dbReference type="EMBL" id="ORY23432.1"/>
    </source>
</evidence>
<keyword evidence="3" id="KW-1185">Reference proteome</keyword>
<reference evidence="2 3" key="1">
    <citation type="submission" date="2016-07" db="EMBL/GenBank/DDBJ databases">
        <title>Pervasive Adenine N6-methylation of Active Genes in Fungi.</title>
        <authorList>
            <consortium name="DOE Joint Genome Institute"/>
            <person name="Mondo S.J."/>
            <person name="Dannebaum R.O."/>
            <person name="Kuo R.C."/>
            <person name="Labutti K."/>
            <person name="Haridas S."/>
            <person name="Kuo A."/>
            <person name="Salamov A."/>
            <person name="Ahrendt S.R."/>
            <person name="Lipzen A."/>
            <person name="Sullivan W."/>
            <person name="Andreopoulos W.B."/>
            <person name="Clum A."/>
            <person name="Lindquist E."/>
            <person name="Daum C."/>
            <person name="Ramamoorthy G.K."/>
            <person name="Gryganskyi A."/>
            <person name="Culley D."/>
            <person name="Magnuson J.K."/>
            <person name="James T.Y."/>
            <person name="O'Malley M.A."/>
            <person name="Stajich J.E."/>
            <person name="Spatafora J.W."/>
            <person name="Visel A."/>
            <person name="Grigoriev I.V."/>
        </authorList>
    </citation>
    <scope>NUCLEOTIDE SEQUENCE [LARGE SCALE GENOMIC DNA]</scope>
    <source>
        <strain evidence="2 3">68-887.2</strain>
    </source>
</reference>
<proteinExistence type="predicted"/>
<dbReference type="InParanoid" id="A0A1Y2ALR7"/>
<feature type="compositionally biased region" description="Basic and acidic residues" evidence="1">
    <location>
        <begin position="249"/>
        <end position="263"/>
    </location>
</feature>
<comment type="caution">
    <text evidence="2">The sequence shown here is derived from an EMBL/GenBank/DDBJ whole genome shotgun (WGS) entry which is preliminary data.</text>
</comment>
<feature type="compositionally biased region" description="Acidic residues" evidence="1">
    <location>
        <begin position="300"/>
        <end position="311"/>
    </location>
</feature>
<protein>
    <submittedName>
        <fullName evidence="2">Uncharacterized protein</fullName>
    </submittedName>
</protein>
<feature type="non-terminal residue" evidence="2">
    <location>
        <position position="567"/>
    </location>
</feature>
<dbReference type="AlphaFoldDB" id="A0A1Y2ALR7"/>
<dbReference type="Proteomes" id="UP000193986">
    <property type="component" value="Unassembled WGS sequence"/>
</dbReference>
<evidence type="ECO:0000313" key="3">
    <source>
        <dbReference type="Proteomes" id="UP000193986"/>
    </source>
</evidence>
<organism evidence="2 3">
    <name type="scientific">Naematelia encephala</name>
    <dbReference type="NCBI Taxonomy" id="71784"/>
    <lineage>
        <taxon>Eukaryota</taxon>
        <taxon>Fungi</taxon>
        <taxon>Dikarya</taxon>
        <taxon>Basidiomycota</taxon>
        <taxon>Agaricomycotina</taxon>
        <taxon>Tremellomycetes</taxon>
        <taxon>Tremellales</taxon>
        <taxon>Naemateliaceae</taxon>
        <taxon>Naematelia</taxon>
    </lineage>
</organism>
<feature type="non-terminal residue" evidence="2">
    <location>
        <position position="1"/>
    </location>
</feature>
<name>A0A1Y2ALR7_9TREE</name>
<feature type="region of interest" description="Disordered" evidence="1">
    <location>
        <begin position="247"/>
        <end position="338"/>
    </location>
</feature>
<evidence type="ECO:0000256" key="1">
    <source>
        <dbReference type="SAM" id="MobiDB-lite"/>
    </source>
</evidence>
<sequence length="567" mass="62116">EMSGEMEEKLVLMDQMMATVQNAKDALLQGRQGEASLNLGQISNQLEVASELGVAPTPTPREGSTPSSQGISPVAPFQAPIAPTMIGATIQPSILQTPSSAQTTPIAQPMPVAASGLLPSLPVDGLRRPAPAAINTATNLAPHFVRQEVVTADFTNPPSSGLQPPPLVHSHSFPNGHQLPSQLHGATPTTPVLPSPSFTASLGIAHAPLVSSPLATMPVSRPPSPPRPYPIPEQPWLETAAMDAARAPEMPKGRRPSDGRVDGRPIINRSRSTSVNKWNVGVMTSSMPPSAWHSRHASPDDEEESDKESEDEGPRRTKRRRSSATKDDAPDMMNPTTAPIISDDIRRQLDQIFEEFLTRVCSDLEAVDSKGEKLHQVLMPKKMARLDESTDYRPFKFRIQAFTNAFHEDLQARGITEETMSIKKVKTYLWHQDLISRFNADGKKAKSKGNHIWNVDAKKLPNGGWVFRPFQRRINGTPNSFAIVNQTYEWEPKIWDPQAASETLRPSFRSPPGTLPPWLKWEEGQKLVGVPTEPSAPVQITTIADFYDAGNNKCSLDMTFTVQAVLQ</sequence>
<gene>
    <name evidence="2" type="ORF">BCR39DRAFT_449630</name>
</gene>
<dbReference type="STRING" id="71784.A0A1Y2ALR7"/>
<accession>A0A1Y2ALR7</accession>
<dbReference type="OrthoDB" id="5593376at2759"/>
<dbReference type="EMBL" id="MCFC01000079">
    <property type="protein sequence ID" value="ORY23432.1"/>
    <property type="molecule type" value="Genomic_DNA"/>
</dbReference>